<keyword evidence="3" id="KW-1185">Reference proteome</keyword>
<name>A0ABV2AX65_9GAMM</name>
<evidence type="ECO:0000313" key="3">
    <source>
        <dbReference type="Proteomes" id="UP001460888"/>
    </source>
</evidence>
<dbReference type="RefSeq" id="WP_353109190.1">
    <property type="nucleotide sequence ID" value="NZ_APND01000001.1"/>
</dbReference>
<accession>A0ABV2AX65</accession>
<dbReference type="Gene3D" id="3.40.50.1820">
    <property type="entry name" value="alpha/beta hydrolase"/>
    <property type="match status" value="1"/>
</dbReference>
<feature type="domain" description="AB hydrolase-1" evidence="1">
    <location>
        <begin position="99"/>
        <end position="265"/>
    </location>
</feature>
<reference evidence="2 3" key="1">
    <citation type="submission" date="2013-03" db="EMBL/GenBank/DDBJ databases">
        <title>Salinisphaera dokdonensis CL-ES53 Genome Sequencing.</title>
        <authorList>
            <person name="Li C."/>
            <person name="Lai Q."/>
            <person name="Shao Z."/>
        </authorList>
    </citation>
    <scope>NUCLEOTIDE SEQUENCE [LARGE SCALE GENOMIC DNA]</scope>
    <source>
        <strain evidence="2 3">CL-ES53</strain>
    </source>
</reference>
<dbReference type="InterPro" id="IPR029058">
    <property type="entry name" value="AB_hydrolase_fold"/>
</dbReference>
<dbReference type="Pfam" id="PF00561">
    <property type="entry name" value="Abhydrolase_1"/>
    <property type="match status" value="1"/>
</dbReference>
<dbReference type="PANTHER" id="PTHR36837:SF2">
    <property type="entry name" value="POLY(3-HYDROXYALKANOATE) POLYMERASE SUBUNIT PHAC"/>
    <property type="match status" value="1"/>
</dbReference>
<dbReference type="InterPro" id="IPR000073">
    <property type="entry name" value="AB_hydrolase_1"/>
</dbReference>
<sequence>MSSSLVATRDFVGRQFKRNQARLGHARQRLFDPETLVRAGRTSYEVIHQDGPVSLRYYPPLAENEIEMADGSVVPVARTSQRTPLVIVPPLAVNMLVYDLFPERSLVRYLRARGFELYLVDWGTPTRAQDKLDLASYFAGLLPKALEQVRAHSGKRELSLHGWSFGGLFSLCQAAIAGGDIANLVLVGAPVDYHDNGVLGERYKTLAKHARWVKRFTGLTAHRLPAALLRSPGRLNSLVFKLTSPMAAVKSYANLVANLHDEDYVSGHATNSAFLDGMVAYPGGVVQDFIDYLWIDDVLGHGKLPMPHPPADLSTVSAPILNITGRHDVIVTTECSQAMLRYVSSRDVICRTLKSGHVGIVSSETAMTETWREMADWLIARD</sequence>
<proteinExistence type="predicted"/>
<dbReference type="SUPFAM" id="SSF53474">
    <property type="entry name" value="alpha/beta-Hydrolases"/>
    <property type="match status" value="1"/>
</dbReference>
<comment type="caution">
    <text evidence="2">The sequence shown here is derived from an EMBL/GenBank/DDBJ whole genome shotgun (WGS) entry which is preliminary data.</text>
</comment>
<evidence type="ECO:0000259" key="1">
    <source>
        <dbReference type="Pfam" id="PF00561"/>
    </source>
</evidence>
<dbReference type="EMBL" id="APND01000001">
    <property type="protein sequence ID" value="MES1928240.1"/>
    <property type="molecule type" value="Genomic_DNA"/>
</dbReference>
<protein>
    <submittedName>
        <fullName evidence="2">Polyhydroxyalkanoate synthase</fullName>
    </submittedName>
</protein>
<dbReference type="PANTHER" id="PTHR36837">
    <property type="entry name" value="POLY(3-HYDROXYALKANOATE) POLYMERASE SUBUNIT PHAC"/>
    <property type="match status" value="1"/>
</dbReference>
<organism evidence="2 3">
    <name type="scientific">Salinisphaera dokdonensis CL-ES53</name>
    <dbReference type="NCBI Taxonomy" id="1304272"/>
    <lineage>
        <taxon>Bacteria</taxon>
        <taxon>Pseudomonadati</taxon>
        <taxon>Pseudomonadota</taxon>
        <taxon>Gammaproteobacteria</taxon>
        <taxon>Salinisphaerales</taxon>
        <taxon>Salinisphaeraceae</taxon>
        <taxon>Salinisphaera</taxon>
    </lineage>
</organism>
<dbReference type="InterPro" id="IPR051321">
    <property type="entry name" value="PHA/PHB_synthase"/>
</dbReference>
<dbReference type="Proteomes" id="UP001460888">
    <property type="component" value="Unassembled WGS sequence"/>
</dbReference>
<gene>
    <name evidence="2" type="ORF">SADO_03255</name>
</gene>
<evidence type="ECO:0000313" key="2">
    <source>
        <dbReference type="EMBL" id="MES1928240.1"/>
    </source>
</evidence>